<evidence type="ECO:0000256" key="4">
    <source>
        <dbReference type="ARBA" id="ARBA00022679"/>
    </source>
</evidence>
<proteinExistence type="inferred from homology"/>
<dbReference type="PANTHER" id="PTHR31646">
    <property type="entry name" value="ALPHA-1,2-MANNOSYLTRANSFERASE MNN2"/>
    <property type="match status" value="1"/>
</dbReference>
<evidence type="ECO:0000256" key="9">
    <source>
        <dbReference type="ARBA" id="ARBA00023136"/>
    </source>
</evidence>
<keyword evidence="5" id="KW-0812">Transmembrane</keyword>
<dbReference type="GO" id="GO:0000139">
    <property type="term" value="C:Golgi membrane"/>
    <property type="evidence" value="ECO:0007669"/>
    <property type="project" value="UniProtKB-SubCell"/>
</dbReference>
<dbReference type="GO" id="GO:0000026">
    <property type="term" value="F:alpha-1,2-mannosyltransferase activity"/>
    <property type="evidence" value="ECO:0007669"/>
    <property type="project" value="TreeGrafter"/>
</dbReference>
<dbReference type="EMBL" id="ML743594">
    <property type="protein sequence ID" value="KAE8135349.1"/>
    <property type="molecule type" value="Genomic_DNA"/>
</dbReference>
<evidence type="ECO:0000256" key="3">
    <source>
        <dbReference type="ARBA" id="ARBA00009105"/>
    </source>
</evidence>
<dbReference type="InterPro" id="IPR029044">
    <property type="entry name" value="Nucleotide-diphossugar_trans"/>
</dbReference>
<comment type="subcellular location">
    <subcellularLocation>
        <location evidence="1">Golgi apparatus membrane</location>
        <topology evidence="1">Single-pass type II membrane protein</topology>
    </subcellularLocation>
</comment>
<dbReference type="AlphaFoldDB" id="A0A5N6SN99"/>
<comment type="pathway">
    <text evidence="2">Protein modification; protein glycosylation.</text>
</comment>
<evidence type="ECO:0000313" key="10">
    <source>
        <dbReference type="EMBL" id="KAE8135349.1"/>
    </source>
</evidence>
<keyword evidence="4 10" id="KW-0808">Transferase</keyword>
<keyword evidence="9" id="KW-0472">Membrane</keyword>
<dbReference type="GeneID" id="43646754"/>
<reference evidence="10 11" key="1">
    <citation type="submission" date="2019-04" db="EMBL/GenBank/DDBJ databases">
        <title>Friends and foes A comparative genomics study of 23 Aspergillus species from section Flavi.</title>
        <authorList>
            <consortium name="DOE Joint Genome Institute"/>
            <person name="Kjaerbolling I."/>
            <person name="Vesth T."/>
            <person name="Frisvad J.C."/>
            <person name="Nybo J.L."/>
            <person name="Theobald S."/>
            <person name="Kildgaard S."/>
            <person name="Isbrandt T."/>
            <person name="Kuo A."/>
            <person name="Sato A."/>
            <person name="Lyhne E.K."/>
            <person name="Kogle M.E."/>
            <person name="Wiebenga A."/>
            <person name="Kun R.S."/>
            <person name="Lubbers R.J."/>
            <person name="Makela M.R."/>
            <person name="Barry K."/>
            <person name="Chovatia M."/>
            <person name="Clum A."/>
            <person name="Daum C."/>
            <person name="Haridas S."/>
            <person name="He G."/>
            <person name="LaButti K."/>
            <person name="Lipzen A."/>
            <person name="Mondo S."/>
            <person name="Riley R."/>
            <person name="Salamov A."/>
            <person name="Simmons B.A."/>
            <person name="Magnuson J.K."/>
            <person name="Henrissat B."/>
            <person name="Mortensen U.H."/>
            <person name="Larsen T.O."/>
            <person name="Devries R.P."/>
            <person name="Grigoriev I.V."/>
            <person name="Machida M."/>
            <person name="Baker S.E."/>
            <person name="Andersen M.R."/>
        </authorList>
    </citation>
    <scope>NUCLEOTIDE SEQUENCE [LARGE SCALE GENOMIC DNA]</scope>
    <source>
        <strain evidence="10 11">CBS 117625</strain>
    </source>
</reference>
<keyword evidence="8" id="KW-0333">Golgi apparatus</keyword>
<gene>
    <name evidence="10" type="ORF">BDV38DRAFT_294688</name>
</gene>
<dbReference type="Proteomes" id="UP000325672">
    <property type="component" value="Unassembled WGS sequence"/>
</dbReference>
<dbReference type="GO" id="GO:0046354">
    <property type="term" value="P:mannan biosynthetic process"/>
    <property type="evidence" value="ECO:0007669"/>
    <property type="project" value="TreeGrafter"/>
</dbReference>
<evidence type="ECO:0000256" key="7">
    <source>
        <dbReference type="ARBA" id="ARBA00022989"/>
    </source>
</evidence>
<protein>
    <submittedName>
        <fullName evidence="10">Mannosyltransferase putative-domain-containing protein</fullName>
    </submittedName>
</protein>
<sequence>MKYSNRKNIRVRYLVAAVILSTSIFWKEHRPQCSPPTLHDSAGLHRCNPIIGTPQKNYLVDPDGFVQVFRSTQIQRAYKSGTKAIVSSAGEKYLPTFITFLCFLRRTGARLPVALFMKNWIEYEPYICEAVLSSQNGKCMVLSEVFTGRNGAKPDLEHFQLKAFSILFFSFQDAIWMDSDCFFRYDPTNLLTSKPFTSAGLVTWPDFWSYTVSPTYYNISRQAIIPTTTRQSTRPPCTPGEGVKDTFVLAACALGEKFHTVSEKVVDLGHPAPDGSVLGAAMLHADPIEDYALTRRGRWRMRDESVAKVPRGYWVHAYSPKFNASEDLFSEKTQDKNSHPGRAYTSNEETLKRLGFDAERAIWEETKTVTCTLEHAFESWKTKTGLCETVTKH</sequence>
<organism evidence="10 11">
    <name type="scientific">Aspergillus pseudotamarii</name>
    <dbReference type="NCBI Taxonomy" id="132259"/>
    <lineage>
        <taxon>Eukaryota</taxon>
        <taxon>Fungi</taxon>
        <taxon>Dikarya</taxon>
        <taxon>Ascomycota</taxon>
        <taxon>Pezizomycotina</taxon>
        <taxon>Eurotiomycetes</taxon>
        <taxon>Eurotiomycetidae</taxon>
        <taxon>Eurotiales</taxon>
        <taxon>Aspergillaceae</taxon>
        <taxon>Aspergillus</taxon>
        <taxon>Aspergillus subgen. Circumdati</taxon>
    </lineage>
</organism>
<keyword evidence="10" id="KW-0328">Glycosyltransferase</keyword>
<name>A0A5N6SN99_ASPPS</name>
<keyword evidence="11" id="KW-1185">Reference proteome</keyword>
<dbReference type="InterPro" id="IPR022751">
    <property type="entry name" value="Alpha_mannosyltransferase"/>
</dbReference>
<comment type="similarity">
    <text evidence="3">Belongs to the MNN1/MNT family.</text>
</comment>
<evidence type="ECO:0000256" key="8">
    <source>
        <dbReference type="ARBA" id="ARBA00023034"/>
    </source>
</evidence>
<accession>A0A5N6SN99</accession>
<keyword evidence="6" id="KW-0735">Signal-anchor</keyword>
<evidence type="ECO:0000313" key="11">
    <source>
        <dbReference type="Proteomes" id="UP000325672"/>
    </source>
</evidence>
<dbReference type="RefSeq" id="XP_031911412.1">
    <property type="nucleotide sequence ID" value="XM_032062544.1"/>
</dbReference>
<evidence type="ECO:0000256" key="2">
    <source>
        <dbReference type="ARBA" id="ARBA00004922"/>
    </source>
</evidence>
<evidence type="ECO:0000256" key="1">
    <source>
        <dbReference type="ARBA" id="ARBA00004323"/>
    </source>
</evidence>
<evidence type="ECO:0000256" key="6">
    <source>
        <dbReference type="ARBA" id="ARBA00022968"/>
    </source>
</evidence>
<dbReference type="SUPFAM" id="SSF53448">
    <property type="entry name" value="Nucleotide-diphospho-sugar transferases"/>
    <property type="match status" value="1"/>
</dbReference>
<evidence type="ECO:0000256" key="5">
    <source>
        <dbReference type="ARBA" id="ARBA00022692"/>
    </source>
</evidence>
<dbReference type="Pfam" id="PF11051">
    <property type="entry name" value="Mannosyl_trans3"/>
    <property type="match status" value="1"/>
</dbReference>
<keyword evidence="7" id="KW-1133">Transmembrane helix</keyword>
<dbReference type="OrthoDB" id="4484309at2759"/>
<dbReference type="PANTHER" id="PTHR31646:SF1">
    <property type="entry name" value="ALPHA-1,2-MANNOSYLTRANSFERASE MNN2"/>
    <property type="match status" value="1"/>
</dbReference>